<name>A0A7M3DQH0_RHILE</name>
<dbReference type="AlphaFoldDB" id="A0A7M3DQH0"/>
<gene>
    <name evidence="1" type="ORF">ELH90_04025</name>
</gene>
<organism evidence="1 2">
    <name type="scientific">Rhizobium leguminosarum</name>
    <dbReference type="NCBI Taxonomy" id="384"/>
    <lineage>
        <taxon>Bacteria</taxon>
        <taxon>Pseudomonadati</taxon>
        <taxon>Pseudomonadota</taxon>
        <taxon>Alphaproteobacteria</taxon>
        <taxon>Hyphomicrobiales</taxon>
        <taxon>Rhizobiaceae</taxon>
        <taxon>Rhizobium/Agrobacterium group</taxon>
        <taxon>Rhizobium</taxon>
    </lineage>
</organism>
<dbReference type="EMBL" id="SIOP01000001">
    <property type="protein sequence ID" value="TAY50933.1"/>
    <property type="molecule type" value="Genomic_DNA"/>
</dbReference>
<evidence type="ECO:0000313" key="1">
    <source>
        <dbReference type="EMBL" id="TAY50933.1"/>
    </source>
</evidence>
<protein>
    <submittedName>
        <fullName evidence="1">Uncharacterized protein</fullName>
    </submittedName>
</protein>
<accession>A0A7M3DQH0</accession>
<comment type="caution">
    <text evidence="1">The sequence shown here is derived from an EMBL/GenBank/DDBJ whole genome shotgun (WGS) entry which is preliminary data.</text>
</comment>
<evidence type="ECO:0000313" key="2">
    <source>
        <dbReference type="Proteomes" id="UP000292974"/>
    </source>
</evidence>
<sequence>MTSAVNAIKQLISHQARKELVTRPRARTSTISRERHDQEQELVIGGGGDVSYAVIQTSVDYVPPES</sequence>
<reference evidence="1 2" key="1">
    <citation type="submission" date="2019-02" db="EMBL/GenBank/DDBJ databases">
        <title>The genomic architecture of introgression among sibling species of bacteria.</title>
        <authorList>
            <person name="Cavassim M.I.A."/>
            <person name="Moeskjaer S."/>
            <person name="Moslemi C."/>
            <person name="Fields B."/>
            <person name="Bachmann A."/>
            <person name="Vilhjalmsson B."/>
            <person name="Schierup M.H."/>
            <person name="Young J.P.W."/>
            <person name="Andersen S.U."/>
        </authorList>
    </citation>
    <scope>NUCLEOTIDE SEQUENCE [LARGE SCALE GENOMIC DNA]</scope>
    <source>
        <strain evidence="1 2">SM135B</strain>
    </source>
</reference>
<proteinExistence type="predicted"/>
<dbReference type="Proteomes" id="UP000292974">
    <property type="component" value="Unassembled WGS sequence"/>
</dbReference>
<dbReference type="RefSeq" id="WP_130715821.1">
    <property type="nucleotide sequence ID" value="NZ_SIOP01000001.1"/>
</dbReference>